<dbReference type="InterPro" id="IPR023393">
    <property type="entry name" value="START-like_dom_sf"/>
</dbReference>
<dbReference type="Gene3D" id="3.30.530.20">
    <property type="match status" value="1"/>
</dbReference>
<dbReference type="RefSeq" id="WP_178361102.1">
    <property type="nucleotide sequence ID" value="NZ_JABFYL010000046.1"/>
</dbReference>
<dbReference type="Proteomes" id="UP000570517">
    <property type="component" value="Unassembled WGS sequence"/>
</dbReference>
<dbReference type="EMBL" id="JABFYL010000046">
    <property type="protein sequence ID" value="NVN52853.1"/>
    <property type="molecule type" value="Genomic_DNA"/>
</dbReference>
<dbReference type="SUPFAM" id="SSF55961">
    <property type="entry name" value="Bet v1-like"/>
    <property type="match status" value="1"/>
</dbReference>
<organism evidence="1 2">
    <name type="scientific">Mycolicibacterium hippocampi</name>
    <dbReference type="NCBI Taxonomy" id="659824"/>
    <lineage>
        <taxon>Bacteria</taxon>
        <taxon>Bacillati</taxon>
        <taxon>Actinomycetota</taxon>
        <taxon>Actinomycetes</taxon>
        <taxon>Mycobacteriales</taxon>
        <taxon>Mycobacteriaceae</taxon>
        <taxon>Mycolicibacterium</taxon>
    </lineage>
</organism>
<dbReference type="AlphaFoldDB" id="A0A850PWL2"/>
<evidence type="ECO:0000313" key="1">
    <source>
        <dbReference type="EMBL" id="NVN52853.1"/>
    </source>
</evidence>
<gene>
    <name evidence="1" type="ORF">HLY00_2144</name>
</gene>
<accession>A0A850PWL2</accession>
<proteinExistence type="predicted"/>
<reference evidence="1 2" key="1">
    <citation type="submission" date="2020-05" db="EMBL/GenBank/DDBJ databases">
        <title>Draft genome sequence of Mycobacterium hippocampi DL, isolated from European seabass, Dicentrarchus labrax, reared in fish farms.</title>
        <authorList>
            <person name="Stathopoulou P."/>
            <person name="Asimakis E."/>
            <person name="Tzokas K."/>
            <person name="Batargias C."/>
            <person name="Tsiamis G."/>
        </authorList>
    </citation>
    <scope>NUCLEOTIDE SEQUENCE [LARGE SCALE GENOMIC DNA]</scope>
    <source>
        <strain evidence="1 2">DL</strain>
    </source>
</reference>
<protein>
    <recommendedName>
        <fullName evidence="3">Polyketide cyclase</fullName>
    </recommendedName>
</protein>
<evidence type="ECO:0000313" key="2">
    <source>
        <dbReference type="Proteomes" id="UP000570517"/>
    </source>
</evidence>
<dbReference type="Pfam" id="PF10604">
    <property type="entry name" value="Polyketide_cyc2"/>
    <property type="match status" value="1"/>
</dbReference>
<evidence type="ECO:0008006" key="3">
    <source>
        <dbReference type="Google" id="ProtNLM"/>
    </source>
</evidence>
<dbReference type="InterPro" id="IPR019587">
    <property type="entry name" value="Polyketide_cyclase/dehydratase"/>
</dbReference>
<sequence>MHEPLVVEQSRAIPVRPADAFDGTAPISLPMLFRRRYGPIPPIKAVVDQTGDWDAVGQSRTVLLAGGGSMRERLTAFDPPNGFGYSLTDITGPLSPLVSAIDGEWVFDPAGTGTKVTWRWTIHPKSGLTRPALPVFGRLWRGYARQALEELSHQLVP</sequence>
<name>A0A850PWL2_9MYCO</name>
<comment type="caution">
    <text evidence="1">The sequence shown here is derived from an EMBL/GenBank/DDBJ whole genome shotgun (WGS) entry which is preliminary data.</text>
</comment>
<keyword evidence="2" id="KW-1185">Reference proteome</keyword>